<keyword evidence="2" id="KW-1133">Transmembrane helix</keyword>
<evidence type="ECO:0000313" key="5">
    <source>
        <dbReference type="EMBL" id="CAJ2506056.1"/>
    </source>
</evidence>
<dbReference type="PANTHER" id="PTHR42028">
    <property type="entry name" value="CHROMOSOME 1, WHOLE GENOME SHOTGUN SEQUENCE"/>
    <property type="match status" value="1"/>
</dbReference>
<dbReference type="EMBL" id="CAUWAG010000008">
    <property type="protein sequence ID" value="CAJ2506056.1"/>
    <property type="molecule type" value="Genomic_DNA"/>
</dbReference>
<reference evidence="5" key="1">
    <citation type="submission" date="2023-10" db="EMBL/GenBank/DDBJ databases">
        <authorList>
            <person name="Hackl T."/>
        </authorList>
    </citation>
    <scope>NUCLEOTIDE SEQUENCE</scope>
</reference>
<gene>
    <name evidence="5" type="ORF">KHLLAP_LOCUS6524</name>
</gene>
<feature type="domain" description="DUF7137" evidence="4">
    <location>
        <begin position="126"/>
        <end position="263"/>
    </location>
</feature>
<comment type="caution">
    <text evidence="5">The sequence shown here is derived from an EMBL/GenBank/DDBJ whole genome shotgun (WGS) entry which is preliminary data.</text>
</comment>
<feature type="region of interest" description="Disordered" evidence="1">
    <location>
        <begin position="38"/>
        <end position="131"/>
    </location>
</feature>
<dbReference type="PANTHER" id="PTHR42028:SF1">
    <property type="entry name" value="YALI0E30657P"/>
    <property type="match status" value="1"/>
</dbReference>
<proteinExistence type="predicted"/>
<feature type="compositionally biased region" description="Low complexity" evidence="1">
    <location>
        <begin position="92"/>
        <end position="121"/>
    </location>
</feature>
<evidence type="ECO:0000313" key="6">
    <source>
        <dbReference type="Proteomes" id="UP001295740"/>
    </source>
</evidence>
<dbReference type="AlphaFoldDB" id="A0AAI8VK63"/>
<keyword evidence="6" id="KW-1185">Reference proteome</keyword>
<keyword evidence="2" id="KW-0812">Transmembrane</keyword>
<feature type="compositionally biased region" description="Low complexity" evidence="1">
    <location>
        <begin position="43"/>
        <end position="69"/>
    </location>
</feature>
<dbReference type="InterPro" id="IPR055561">
    <property type="entry name" value="DUF7137"/>
</dbReference>
<dbReference type="Pfam" id="PF23585">
    <property type="entry name" value="DUF7137"/>
    <property type="match status" value="1"/>
</dbReference>
<protein>
    <submittedName>
        <fullName evidence="5">Uu.00g001860.m01.CDS01</fullName>
    </submittedName>
</protein>
<dbReference type="Proteomes" id="UP001295740">
    <property type="component" value="Unassembled WGS sequence"/>
</dbReference>
<keyword evidence="3" id="KW-0732">Signal</keyword>
<evidence type="ECO:0000256" key="3">
    <source>
        <dbReference type="SAM" id="SignalP"/>
    </source>
</evidence>
<evidence type="ECO:0000259" key="4">
    <source>
        <dbReference type="Pfam" id="PF23585"/>
    </source>
</evidence>
<keyword evidence="2" id="KW-0472">Membrane</keyword>
<evidence type="ECO:0000256" key="1">
    <source>
        <dbReference type="SAM" id="MobiDB-lite"/>
    </source>
</evidence>
<accession>A0AAI8VK63</accession>
<name>A0AAI8VK63_9PEZI</name>
<feature type="transmembrane region" description="Helical" evidence="2">
    <location>
        <begin position="275"/>
        <end position="300"/>
    </location>
</feature>
<evidence type="ECO:0000256" key="2">
    <source>
        <dbReference type="SAM" id="Phobius"/>
    </source>
</evidence>
<organism evidence="5 6">
    <name type="scientific">Anthostomella pinea</name>
    <dbReference type="NCBI Taxonomy" id="933095"/>
    <lineage>
        <taxon>Eukaryota</taxon>
        <taxon>Fungi</taxon>
        <taxon>Dikarya</taxon>
        <taxon>Ascomycota</taxon>
        <taxon>Pezizomycotina</taxon>
        <taxon>Sordariomycetes</taxon>
        <taxon>Xylariomycetidae</taxon>
        <taxon>Xylariales</taxon>
        <taxon>Xylariaceae</taxon>
        <taxon>Anthostomella</taxon>
    </lineage>
</organism>
<sequence length="301" mass="31634">MKRPQSLGRLLTVALAVAPLASAWPGWLPEIDSLVVRQDDSDSTTTADTKATATTTDEPTSTGTSAESTGTKDSDSTTTADSHEPQTTNLNTGGITSSGTGTKTQTGSKTKSGSSDAKSTTFDAEDPAGGVAMITPATTAGTTLYRIDNPDPITWVWNYTSLQGTPTAIDVMVSCSVASATWTLTQNMTFEPTATYKWDSAKYQESAVASPLVVAQYTLLIIDSDSSVSATAEAGYLAPYSGFQFGLYTSRPYEDLGEWKCATCSAANGDLDRKAVGFAVSMSIITVLSFTWYVMGFAALL</sequence>
<feature type="chain" id="PRO_5042581097" evidence="3">
    <location>
        <begin position="24"/>
        <end position="301"/>
    </location>
</feature>
<feature type="signal peptide" evidence="3">
    <location>
        <begin position="1"/>
        <end position="23"/>
    </location>
</feature>